<dbReference type="Proteomes" id="UP000198891">
    <property type="component" value="Unassembled WGS sequence"/>
</dbReference>
<keyword evidence="2" id="KW-1185">Reference proteome</keyword>
<reference evidence="1 2" key="1">
    <citation type="submission" date="2016-10" db="EMBL/GenBank/DDBJ databases">
        <authorList>
            <person name="de Groot N.N."/>
        </authorList>
    </citation>
    <scope>NUCLEOTIDE SEQUENCE [LARGE SCALE GENOMIC DNA]</scope>
    <source>
        <strain evidence="1 2">CGMCC 4.3491</strain>
    </source>
</reference>
<organism evidence="1 2">
    <name type="scientific">Herbiconiux ginsengi</name>
    <dbReference type="NCBI Taxonomy" id="381665"/>
    <lineage>
        <taxon>Bacteria</taxon>
        <taxon>Bacillati</taxon>
        <taxon>Actinomycetota</taxon>
        <taxon>Actinomycetes</taxon>
        <taxon>Micrococcales</taxon>
        <taxon>Microbacteriaceae</taxon>
        <taxon>Herbiconiux</taxon>
    </lineage>
</organism>
<dbReference type="RefSeq" id="WP_092552438.1">
    <property type="nucleotide sequence ID" value="NZ_FNPZ01000002.1"/>
</dbReference>
<dbReference type="OrthoDB" id="5065573at2"/>
<accession>A0A1H3PIZ7</accession>
<dbReference type="EMBL" id="FNPZ01000002">
    <property type="protein sequence ID" value="SDZ01084.1"/>
    <property type="molecule type" value="Genomic_DNA"/>
</dbReference>
<protein>
    <submittedName>
        <fullName evidence="1">Uncharacterized protein</fullName>
    </submittedName>
</protein>
<proteinExistence type="predicted"/>
<gene>
    <name evidence="1" type="ORF">SAMN05216554_1919</name>
</gene>
<evidence type="ECO:0000313" key="2">
    <source>
        <dbReference type="Proteomes" id="UP000198891"/>
    </source>
</evidence>
<evidence type="ECO:0000313" key="1">
    <source>
        <dbReference type="EMBL" id="SDZ01084.1"/>
    </source>
</evidence>
<name>A0A1H3PIZ7_9MICO</name>
<sequence length="140" mass="14904">MGVFNDVWRLVKAGAEQTARTDYAENLRQSADLAEQFAGADPNAPIGTHGAAAANPFVNMSMFASMIQGSGTVVALHDTGGRIGLDTIYAVDLDITLPGAEPYRTVYKTVIAQAALPNWQPGAMYPFRVSPTDRDSVMLG</sequence>
<dbReference type="STRING" id="381665.SAMN05216554_1919"/>
<dbReference type="AlphaFoldDB" id="A0A1H3PIZ7"/>